<feature type="transmembrane region" description="Helical" evidence="7">
    <location>
        <begin position="288"/>
        <end position="308"/>
    </location>
</feature>
<dbReference type="OrthoDB" id="9808602at2"/>
<organism evidence="10 11">
    <name type="scientific">Burkholderia puraquae</name>
    <dbReference type="NCBI Taxonomy" id="1904757"/>
    <lineage>
        <taxon>Bacteria</taxon>
        <taxon>Pseudomonadati</taxon>
        <taxon>Pseudomonadota</taxon>
        <taxon>Betaproteobacteria</taxon>
        <taxon>Burkholderiales</taxon>
        <taxon>Burkholderiaceae</taxon>
        <taxon>Burkholderia</taxon>
        <taxon>Burkholderia cepacia complex</taxon>
    </lineage>
</organism>
<dbReference type="InterPro" id="IPR003362">
    <property type="entry name" value="Bact_transf"/>
</dbReference>
<dbReference type="InterPro" id="IPR017475">
    <property type="entry name" value="EPS_sugar_tfrase"/>
</dbReference>
<feature type="transmembrane region" description="Helical" evidence="7">
    <location>
        <begin position="83"/>
        <end position="101"/>
    </location>
</feature>
<evidence type="ECO:0000256" key="1">
    <source>
        <dbReference type="ARBA" id="ARBA00004141"/>
    </source>
</evidence>
<dbReference type="EC" id="2.7.8.31" evidence="9"/>
<dbReference type="PANTHER" id="PTHR30576:SF21">
    <property type="entry name" value="UDP-GLUCOSE:UNDECAPRENYL-PHOSPHATE GLUCOSE-1-PHOSPHATE TRANSFERASE"/>
    <property type="match status" value="1"/>
</dbReference>
<keyword evidence="11" id="KW-1185">Reference proteome</keyword>
<evidence type="ECO:0000256" key="7">
    <source>
        <dbReference type="SAM" id="Phobius"/>
    </source>
</evidence>
<keyword evidence="5 7" id="KW-1133">Transmembrane helix</keyword>
<evidence type="ECO:0000313" key="12">
    <source>
        <dbReference type="Proteomes" id="UP000494135"/>
    </source>
</evidence>
<evidence type="ECO:0000256" key="2">
    <source>
        <dbReference type="ARBA" id="ARBA00006464"/>
    </source>
</evidence>
<dbReference type="GO" id="GO:0009242">
    <property type="term" value="P:colanic acid biosynthetic process"/>
    <property type="evidence" value="ECO:0007669"/>
    <property type="project" value="TreeGrafter"/>
</dbReference>
<dbReference type="PANTHER" id="PTHR30576">
    <property type="entry name" value="COLANIC BIOSYNTHESIS UDP-GLUCOSE LIPID CARRIER TRANSFERASE"/>
    <property type="match status" value="1"/>
</dbReference>
<dbReference type="NCBIfam" id="TIGR03023">
    <property type="entry name" value="WcaJ_sugtrans"/>
    <property type="match status" value="1"/>
</dbReference>
<dbReference type="EMBL" id="CADIKG010000002">
    <property type="protein sequence ID" value="CAB3750131.1"/>
    <property type="molecule type" value="Genomic_DNA"/>
</dbReference>
<dbReference type="InterPro" id="IPR017473">
    <property type="entry name" value="Undecaprenyl-P_gluc_Ptfrase"/>
</dbReference>
<dbReference type="GO" id="GO:0016020">
    <property type="term" value="C:membrane"/>
    <property type="evidence" value="ECO:0007669"/>
    <property type="project" value="UniProtKB-SubCell"/>
</dbReference>
<dbReference type="AlphaFoldDB" id="A0A1X1P8V6"/>
<keyword evidence="6 7" id="KW-0472">Membrane</keyword>
<dbReference type="Pfam" id="PF02397">
    <property type="entry name" value="Bac_transf"/>
    <property type="match status" value="1"/>
</dbReference>
<dbReference type="RefSeq" id="WP_085042565.1">
    <property type="nucleotide sequence ID" value="NZ_CADIKG010000002.1"/>
</dbReference>
<evidence type="ECO:0000256" key="4">
    <source>
        <dbReference type="ARBA" id="ARBA00022692"/>
    </source>
</evidence>
<feature type="domain" description="Bacterial sugar transferase" evidence="8">
    <location>
        <begin position="282"/>
        <end position="463"/>
    </location>
</feature>
<evidence type="ECO:0000259" key="8">
    <source>
        <dbReference type="Pfam" id="PF02397"/>
    </source>
</evidence>
<feature type="transmembrane region" description="Helical" evidence="7">
    <location>
        <begin position="52"/>
        <end position="71"/>
    </location>
</feature>
<comment type="similarity">
    <text evidence="2">Belongs to the bacterial sugar transferase family.</text>
</comment>
<reference evidence="10 11" key="1">
    <citation type="submission" date="2017-04" db="EMBL/GenBank/DDBJ databases">
        <title>Burkholderia puraquae sp. nov., a novel Burkholderia cepacia complex species from hospital setting samples.</title>
        <authorList>
            <person name="Martina P."/>
            <person name="Leguizamon M."/>
            <person name="Prieto C."/>
            <person name="Sousa S."/>
            <person name="Montanaro P."/>
            <person name="Draghi W."/>
            <person name="Staembler M."/>
            <person name="Bettiol M."/>
            <person name="Figoli C."/>
            <person name="Palau J."/>
            <person name="Alvarez F."/>
            <person name="Benetti S."/>
            <person name="Anchat E."/>
            <person name="Vescina C."/>
            <person name="Ferreras J."/>
            <person name="Lasch P."/>
            <person name="Lagares A."/>
            <person name="Zorreguieta A."/>
            <person name="Yantorno O."/>
            <person name="Bosch A."/>
        </authorList>
    </citation>
    <scope>NUCLEOTIDE SEQUENCE [LARGE SCALE GENOMIC DNA]</scope>
    <source>
        <strain evidence="10 11">CAMPA 1040</strain>
    </source>
</reference>
<gene>
    <name evidence="9" type="primary">wcaJ_1</name>
    <name evidence="10" type="ORF">B7G54_31050</name>
    <name evidence="9" type="ORF">LMG29660_01155</name>
</gene>
<reference evidence="9 12" key="2">
    <citation type="submission" date="2020-04" db="EMBL/GenBank/DDBJ databases">
        <authorList>
            <person name="De Canck E."/>
        </authorList>
    </citation>
    <scope>NUCLEOTIDE SEQUENCE [LARGE SCALE GENOMIC DNA]</scope>
    <source>
        <strain evidence="9 12">LMG 29660</strain>
    </source>
</reference>
<keyword evidence="3 10" id="KW-0808">Transferase</keyword>
<dbReference type="EMBL" id="NBYX01000023">
    <property type="protein sequence ID" value="ORT81481.1"/>
    <property type="molecule type" value="Genomic_DNA"/>
</dbReference>
<evidence type="ECO:0000256" key="6">
    <source>
        <dbReference type="ARBA" id="ARBA00023136"/>
    </source>
</evidence>
<dbReference type="Gene3D" id="3.40.50.720">
    <property type="entry name" value="NAD(P)-binding Rossmann-like Domain"/>
    <property type="match status" value="1"/>
</dbReference>
<dbReference type="Pfam" id="PF13727">
    <property type="entry name" value="CoA_binding_3"/>
    <property type="match status" value="1"/>
</dbReference>
<keyword evidence="4 7" id="KW-0812">Transmembrane</keyword>
<evidence type="ECO:0000313" key="11">
    <source>
        <dbReference type="Proteomes" id="UP000193146"/>
    </source>
</evidence>
<dbReference type="Proteomes" id="UP000193146">
    <property type="component" value="Unassembled WGS sequence"/>
</dbReference>
<evidence type="ECO:0000256" key="5">
    <source>
        <dbReference type="ARBA" id="ARBA00022989"/>
    </source>
</evidence>
<protein>
    <submittedName>
        <fullName evidence="9">UDP-glucose:undecaprenyl-phosphate glucose-1-phosphate transferase</fullName>
        <ecNumber evidence="9">2.7.8.31</ecNumber>
    </submittedName>
    <submittedName>
        <fullName evidence="10">Undecaprenyl-phosphate glucose phosphotransferase</fullName>
    </submittedName>
</protein>
<name>A0A1X1P8V6_9BURK</name>
<accession>A0A1X1P8V6</accession>
<comment type="subcellular location">
    <subcellularLocation>
        <location evidence="1">Membrane</location>
        <topology evidence="1">Multi-pass membrane protein</topology>
    </subcellularLocation>
</comment>
<sequence>MDTSFEVRRARAPLNAGGSIARASDVVLISACALVATWVLPAPEGGGAAELANVACAAAFALMLFPAFHLYHVQPHQSKYRAAAVTAFAWLLAQASAALVIRALPPTLSVSPYWHLLWTVTSGVALVGSRLVARTTLDRIARTRDGDRLVAVAVVGAGTHRDTLLARIGQLPASGFRAVATLDFGVATCGSSVDVPSFRSLDAFAQHVREHAIPEIWLALPIDDACTVMAVLDAFRDDLVNIRLAPDVSKLAMFDGEMIDLVGAPAINLVASPLSSRALLQKAVFDRLFAAAVLTCAAPLLLAIALAIRLSSKGPVLFRQQRKGANGKAFTILKFRTMRLHDGGGPVRQATRDDPRITRIGAFLRRTSLDELPQFINVLRGEMSVVGPRPHALEHDDLYRKIVDGYIHRYRVKPGITGWAQVNGLRGETDRVEKMQRRVEADLYYLRNWSFAFDMRIVVATALNGWTHSNAY</sequence>
<evidence type="ECO:0000256" key="3">
    <source>
        <dbReference type="ARBA" id="ARBA00022679"/>
    </source>
</evidence>
<dbReference type="Proteomes" id="UP000494135">
    <property type="component" value="Unassembled WGS sequence"/>
</dbReference>
<feature type="transmembrane region" description="Helical" evidence="7">
    <location>
        <begin position="20"/>
        <end position="40"/>
    </location>
</feature>
<evidence type="ECO:0000313" key="10">
    <source>
        <dbReference type="EMBL" id="ORT81481.1"/>
    </source>
</evidence>
<evidence type="ECO:0000313" key="9">
    <source>
        <dbReference type="EMBL" id="CAB3750131.1"/>
    </source>
</evidence>
<dbReference type="GO" id="GO:0089702">
    <property type="term" value="F:undecaprenyl-phosphate glucose phosphotransferase activity"/>
    <property type="evidence" value="ECO:0007669"/>
    <property type="project" value="UniProtKB-EC"/>
</dbReference>
<proteinExistence type="inferred from homology"/>
<dbReference type="NCBIfam" id="TIGR03025">
    <property type="entry name" value="EPS_sugtrans"/>
    <property type="match status" value="1"/>
</dbReference>
<feature type="transmembrane region" description="Helical" evidence="7">
    <location>
        <begin position="113"/>
        <end position="133"/>
    </location>
</feature>